<dbReference type="EMBL" id="JAFHDT010000004">
    <property type="protein sequence ID" value="KAI7810400.1"/>
    <property type="molecule type" value="Genomic_DNA"/>
</dbReference>
<gene>
    <name evidence="1" type="ORF">IRJ41_001130</name>
</gene>
<keyword evidence="2" id="KW-1185">Reference proteome</keyword>
<comment type="caution">
    <text evidence="1">The sequence shown here is derived from an EMBL/GenBank/DDBJ whole genome shotgun (WGS) entry which is preliminary data.</text>
</comment>
<dbReference type="PANTHER" id="PTHR31025">
    <property type="entry name" value="SI:CH211-196P9.1-RELATED"/>
    <property type="match status" value="1"/>
</dbReference>
<sequence length="455" mass="51479">MASRTDAQLKEMDSTMILRVIMTEVDIRKIKLTTKPCSYNFTLQFQEPDFDNELCNLTDLSELPHKPTVKIIPLIELMPLSLSDTQASNEAISDTASSADTTLISTPPQKQKMPWPEVFLIPKFSVDVEYRLRQANLIYLRDGTFLKLTKELKHDILQKLAENIYSVKAYPTSSDTQPGSPSGYCGWTHSLKDKMGNYRSKMRSLGHTDVTVNAGKRGKYSASQKKTSAVFISQKMDLTLSFRRKEVVIDKPPVSQLLQRWPALILESQVYQEFSRVVGKNLKQEFYGSLDRHCPQLIQIFRSKRGLTGQILSDLLQQLKTFLKQLSLCLHCTSDLADMRCASIRGLPVILGDDPTEFFTSCFSSADEESFQHVPLGILTKEIEAVAQHPQSFRLHPSSNLPQAMCLLFGLTYALHLDYPKCMTKTFHFIQQVMLCLGKKELKGKVLALSNQLAL</sequence>
<name>A0A9W8C824_TRIRA</name>
<protein>
    <recommendedName>
        <fullName evidence="3">Sterile alpha motif domain-containing protein 3</fullName>
    </recommendedName>
</protein>
<evidence type="ECO:0008006" key="3">
    <source>
        <dbReference type="Google" id="ProtNLM"/>
    </source>
</evidence>
<reference evidence="1" key="1">
    <citation type="submission" date="2021-02" db="EMBL/GenBank/DDBJ databases">
        <title>Comparative genomics reveals that relaxation of natural selection precedes convergent phenotypic evolution of cavefish.</title>
        <authorList>
            <person name="Peng Z."/>
        </authorList>
    </citation>
    <scope>NUCLEOTIDE SEQUENCE</scope>
    <source>
        <tissue evidence="1">Muscle</tissue>
    </source>
</reference>
<organism evidence="1 2">
    <name type="scientific">Triplophysa rosa</name>
    <name type="common">Cave loach</name>
    <dbReference type="NCBI Taxonomy" id="992332"/>
    <lineage>
        <taxon>Eukaryota</taxon>
        <taxon>Metazoa</taxon>
        <taxon>Chordata</taxon>
        <taxon>Craniata</taxon>
        <taxon>Vertebrata</taxon>
        <taxon>Euteleostomi</taxon>
        <taxon>Actinopterygii</taxon>
        <taxon>Neopterygii</taxon>
        <taxon>Teleostei</taxon>
        <taxon>Ostariophysi</taxon>
        <taxon>Cypriniformes</taxon>
        <taxon>Nemacheilidae</taxon>
        <taxon>Triplophysa</taxon>
    </lineage>
</organism>
<dbReference type="PANTHER" id="PTHR31025:SF19">
    <property type="entry name" value="SI:CH73-42K18.1-RELATED"/>
    <property type="match status" value="1"/>
</dbReference>
<proteinExistence type="predicted"/>
<evidence type="ECO:0000313" key="1">
    <source>
        <dbReference type="EMBL" id="KAI7810400.1"/>
    </source>
</evidence>
<dbReference type="Proteomes" id="UP001059041">
    <property type="component" value="Linkage Group LG4"/>
</dbReference>
<accession>A0A9W8C824</accession>
<dbReference type="AlphaFoldDB" id="A0A9W8C824"/>
<evidence type="ECO:0000313" key="2">
    <source>
        <dbReference type="Proteomes" id="UP001059041"/>
    </source>
</evidence>